<dbReference type="RefSeq" id="WP_068208121.1">
    <property type="nucleotide sequence ID" value="NZ_CP013355.1"/>
</dbReference>
<protein>
    <recommendedName>
        <fullName evidence="14">Cation transporter</fullName>
    </recommendedName>
</protein>
<dbReference type="InterPro" id="IPR027470">
    <property type="entry name" value="Cation_efflux_CTD"/>
</dbReference>
<evidence type="ECO:0000256" key="2">
    <source>
        <dbReference type="ARBA" id="ARBA00008873"/>
    </source>
</evidence>
<evidence type="ECO:0000256" key="7">
    <source>
        <dbReference type="ARBA" id="ARBA00023065"/>
    </source>
</evidence>
<dbReference type="KEGG" id="lut:Lupro_07440"/>
<feature type="transmembrane region" description="Helical" evidence="9">
    <location>
        <begin position="153"/>
        <end position="174"/>
    </location>
</feature>
<dbReference type="Gene3D" id="1.20.1510.10">
    <property type="entry name" value="Cation efflux protein transmembrane domain"/>
    <property type="match status" value="1"/>
</dbReference>
<dbReference type="InterPro" id="IPR050681">
    <property type="entry name" value="CDF/SLC30A"/>
</dbReference>
<accession>A0A0X8G6S7</accession>
<feature type="transmembrane region" description="Helical" evidence="9">
    <location>
        <begin position="50"/>
        <end position="67"/>
    </location>
</feature>
<evidence type="ECO:0000259" key="11">
    <source>
        <dbReference type="Pfam" id="PF16916"/>
    </source>
</evidence>
<keyword evidence="5" id="KW-0862">Zinc</keyword>
<evidence type="ECO:0000256" key="8">
    <source>
        <dbReference type="ARBA" id="ARBA00023136"/>
    </source>
</evidence>
<evidence type="ECO:0000256" key="4">
    <source>
        <dbReference type="ARBA" id="ARBA00022692"/>
    </source>
</evidence>
<dbReference type="STRING" id="1622118.Lupro_07440"/>
<dbReference type="InterPro" id="IPR002524">
    <property type="entry name" value="Cation_efflux"/>
</dbReference>
<evidence type="ECO:0000313" key="13">
    <source>
        <dbReference type="Proteomes" id="UP000059672"/>
    </source>
</evidence>
<dbReference type="NCBIfam" id="TIGR01297">
    <property type="entry name" value="CDF"/>
    <property type="match status" value="1"/>
</dbReference>
<reference evidence="12 13" key="2">
    <citation type="journal article" date="2016" name="Int. J. Syst. Evol. Microbiol.">
        <title>Lutibacter profundi sp. nov., isolated from a deep-sea hydrothermal system on the Arctic Mid-Ocean Ridge and emended description of the genus Lutibacter.</title>
        <authorList>
            <person name="Le Moine Bauer S."/>
            <person name="Roalkvam I."/>
            <person name="Steen I.H."/>
            <person name="Dahle H."/>
        </authorList>
    </citation>
    <scope>NUCLEOTIDE SEQUENCE [LARGE SCALE GENOMIC DNA]</scope>
    <source>
        <strain evidence="12 13">LP1</strain>
    </source>
</reference>
<feature type="transmembrane region" description="Helical" evidence="9">
    <location>
        <begin position="20"/>
        <end position="38"/>
    </location>
</feature>
<dbReference type="InterPro" id="IPR027469">
    <property type="entry name" value="Cation_efflux_TMD_sf"/>
</dbReference>
<dbReference type="OrthoDB" id="9809646at2"/>
<sequence length="302" mass="33320">MSEHHHHHTVASTNDINRSFIIGIALNVTYVIIELWYGWRSGSTSLLSDAVHNIGDISGLVLALVAFRVQAIKPFNIFTYGFKKASIVASFVNSILLAFAIGAIAWEGIQHILNPSPVNGNIVMVVAFIGIIINFGSALLFRKKGKSDLNIKAAYWHLMADALVSLGVVFAGLIMKYTGWYFVDGLAAIIVAVVILFSTWNLFKDSIIGVLDGIPSNIDKQEIINHILKVKGVIDIHHMHIWGMSTNENALTCHILIGNMENIASIKQKIKEELEAHNIKHSTLEFETAAEECEDINPINNI</sequence>
<name>A0A0X8G6S7_9FLAO</name>
<dbReference type="GO" id="GO:0005385">
    <property type="term" value="F:zinc ion transmembrane transporter activity"/>
    <property type="evidence" value="ECO:0007669"/>
    <property type="project" value="TreeGrafter"/>
</dbReference>
<comment type="similarity">
    <text evidence="2">Belongs to the cation diffusion facilitator (CDF) transporter (TC 2.A.4) family. SLC30A subfamily.</text>
</comment>
<dbReference type="Pfam" id="PF16916">
    <property type="entry name" value="ZT_dimer"/>
    <property type="match status" value="1"/>
</dbReference>
<keyword evidence="8 9" id="KW-0472">Membrane</keyword>
<evidence type="ECO:0000256" key="5">
    <source>
        <dbReference type="ARBA" id="ARBA00022906"/>
    </source>
</evidence>
<dbReference type="InterPro" id="IPR058533">
    <property type="entry name" value="Cation_efflux_TM"/>
</dbReference>
<feature type="transmembrane region" description="Helical" evidence="9">
    <location>
        <begin position="180"/>
        <end position="203"/>
    </location>
</feature>
<keyword evidence="5" id="KW-0864">Zinc transport</keyword>
<reference evidence="13" key="1">
    <citation type="submission" date="2015-12" db="EMBL/GenBank/DDBJ databases">
        <title>Complete genome sequence of Lutibacter profundus strain LP1.</title>
        <authorList>
            <person name="Wissuwa J."/>
            <person name="Le Moine Bauer S."/>
            <person name="Stokke R."/>
            <person name="Dahle H."/>
            <person name="Steen I.H."/>
        </authorList>
    </citation>
    <scope>NUCLEOTIDE SEQUENCE [LARGE SCALE GENOMIC DNA]</scope>
    <source>
        <strain evidence="13">LP1</strain>
    </source>
</reference>
<dbReference type="GO" id="GO:0005886">
    <property type="term" value="C:plasma membrane"/>
    <property type="evidence" value="ECO:0007669"/>
    <property type="project" value="TreeGrafter"/>
</dbReference>
<keyword evidence="6 9" id="KW-1133">Transmembrane helix</keyword>
<dbReference type="Pfam" id="PF01545">
    <property type="entry name" value="Cation_efflux"/>
    <property type="match status" value="1"/>
</dbReference>
<comment type="subcellular location">
    <subcellularLocation>
        <location evidence="1">Membrane</location>
        <topology evidence="1">Multi-pass membrane protein</topology>
    </subcellularLocation>
</comment>
<dbReference type="SUPFAM" id="SSF160240">
    <property type="entry name" value="Cation efflux protein cytoplasmic domain-like"/>
    <property type="match status" value="1"/>
</dbReference>
<evidence type="ECO:0000256" key="9">
    <source>
        <dbReference type="SAM" id="Phobius"/>
    </source>
</evidence>
<feature type="domain" description="Cation efflux protein transmembrane" evidence="10">
    <location>
        <begin position="21"/>
        <end position="207"/>
    </location>
</feature>
<keyword evidence="13" id="KW-1185">Reference proteome</keyword>
<feature type="domain" description="Cation efflux protein cytoplasmic" evidence="11">
    <location>
        <begin position="215"/>
        <end position="283"/>
    </location>
</feature>
<feature type="transmembrane region" description="Helical" evidence="9">
    <location>
        <begin position="87"/>
        <end position="106"/>
    </location>
</feature>
<dbReference type="AlphaFoldDB" id="A0A0X8G6S7"/>
<keyword evidence="7" id="KW-0406">Ion transport</keyword>
<dbReference type="Proteomes" id="UP000059672">
    <property type="component" value="Chromosome"/>
</dbReference>
<evidence type="ECO:0000256" key="3">
    <source>
        <dbReference type="ARBA" id="ARBA00022448"/>
    </source>
</evidence>
<keyword evidence="3" id="KW-0813">Transport</keyword>
<gene>
    <name evidence="12" type="ORF">Lupro_07440</name>
</gene>
<dbReference type="PANTHER" id="PTHR11562:SF17">
    <property type="entry name" value="RE54080P-RELATED"/>
    <property type="match status" value="1"/>
</dbReference>
<dbReference type="InterPro" id="IPR036837">
    <property type="entry name" value="Cation_efflux_CTD_sf"/>
</dbReference>
<organism evidence="12 13">
    <name type="scientific">Lutibacter profundi</name>
    <dbReference type="NCBI Taxonomy" id="1622118"/>
    <lineage>
        <taxon>Bacteria</taxon>
        <taxon>Pseudomonadati</taxon>
        <taxon>Bacteroidota</taxon>
        <taxon>Flavobacteriia</taxon>
        <taxon>Flavobacteriales</taxon>
        <taxon>Flavobacteriaceae</taxon>
        <taxon>Lutibacter</taxon>
    </lineage>
</organism>
<evidence type="ECO:0008006" key="14">
    <source>
        <dbReference type="Google" id="ProtNLM"/>
    </source>
</evidence>
<dbReference type="EMBL" id="CP013355">
    <property type="protein sequence ID" value="AMC11089.1"/>
    <property type="molecule type" value="Genomic_DNA"/>
</dbReference>
<evidence type="ECO:0000313" key="12">
    <source>
        <dbReference type="EMBL" id="AMC11089.1"/>
    </source>
</evidence>
<evidence type="ECO:0000259" key="10">
    <source>
        <dbReference type="Pfam" id="PF01545"/>
    </source>
</evidence>
<evidence type="ECO:0000256" key="1">
    <source>
        <dbReference type="ARBA" id="ARBA00004141"/>
    </source>
</evidence>
<dbReference type="PANTHER" id="PTHR11562">
    <property type="entry name" value="CATION EFFLUX PROTEIN/ ZINC TRANSPORTER"/>
    <property type="match status" value="1"/>
</dbReference>
<feature type="transmembrane region" description="Helical" evidence="9">
    <location>
        <begin position="118"/>
        <end position="141"/>
    </location>
</feature>
<proteinExistence type="inferred from homology"/>
<dbReference type="SUPFAM" id="SSF161111">
    <property type="entry name" value="Cation efflux protein transmembrane domain-like"/>
    <property type="match status" value="1"/>
</dbReference>
<keyword evidence="4 9" id="KW-0812">Transmembrane</keyword>
<evidence type="ECO:0000256" key="6">
    <source>
        <dbReference type="ARBA" id="ARBA00022989"/>
    </source>
</evidence>